<reference evidence="2" key="1">
    <citation type="submission" date="2023-06" db="EMBL/GenBank/DDBJ databases">
        <authorList>
            <person name="Delattre M."/>
        </authorList>
    </citation>
    <scope>NUCLEOTIDE SEQUENCE</scope>
    <source>
        <strain evidence="2">AF72</strain>
    </source>
</reference>
<gene>
    <name evidence="2" type="ORF">MSPICULIGERA_LOCUS908</name>
</gene>
<keyword evidence="1" id="KW-0812">Transmembrane</keyword>
<name>A0AA36FQZ5_9BILA</name>
<keyword evidence="1" id="KW-1133">Transmembrane helix</keyword>
<evidence type="ECO:0000313" key="2">
    <source>
        <dbReference type="EMBL" id="CAJ0558220.1"/>
    </source>
</evidence>
<keyword evidence="3" id="KW-1185">Reference proteome</keyword>
<protein>
    <submittedName>
        <fullName evidence="2">Uncharacterized protein</fullName>
    </submittedName>
</protein>
<feature type="transmembrane region" description="Helical" evidence="1">
    <location>
        <begin position="54"/>
        <end position="78"/>
    </location>
</feature>
<keyword evidence="1" id="KW-0472">Membrane</keyword>
<evidence type="ECO:0000256" key="1">
    <source>
        <dbReference type="SAM" id="Phobius"/>
    </source>
</evidence>
<dbReference type="EMBL" id="CATQJA010000223">
    <property type="protein sequence ID" value="CAJ0558220.1"/>
    <property type="molecule type" value="Genomic_DNA"/>
</dbReference>
<dbReference type="Proteomes" id="UP001177023">
    <property type="component" value="Unassembled WGS sequence"/>
</dbReference>
<feature type="non-terminal residue" evidence="2">
    <location>
        <position position="1"/>
    </location>
</feature>
<proteinExistence type="predicted"/>
<accession>A0AA36FQZ5</accession>
<comment type="caution">
    <text evidence="2">The sequence shown here is derived from an EMBL/GenBank/DDBJ whole genome shotgun (WGS) entry which is preliminary data.</text>
</comment>
<dbReference type="AlphaFoldDB" id="A0AA36FQZ5"/>
<feature type="transmembrane region" description="Helical" evidence="1">
    <location>
        <begin position="15"/>
        <end position="34"/>
    </location>
</feature>
<evidence type="ECO:0000313" key="3">
    <source>
        <dbReference type="Proteomes" id="UP001177023"/>
    </source>
</evidence>
<organism evidence="2 3">
    <name type="scientific">Mesorhabditis spiculigera</name>
    <dbReference type="NCBI Taxonomy" id="96644"/>
    <lineage>
        <taxon>Eukaryota</taxon>
        <taxon>Metazoa</taxon>
        <taxon>Ecdysozoa</taxon>
        <taxon>Nematoda</taxon>
        <taxon>Chromadorea</taxon>
        <taxon>Rhabditida</taxon>
        <taxon>Rhabditina</taxon>
        <taxon>Rhabditomorpha</taxon>
        <taxon>Rhabditoidea</taxon>
        <taxon>Rhabditidae</taxon>
        <taxon>Mesorhabditinae</taxon>
        <taxon>Mesorhabditis</taxon>
    </lineage>
</organism>
<sequence>MDPILNFSCPRHQRVLSIVWLILLVLGCVALAILPYPDVNHYFQYSGSQNGARIFASVMFFILVCLCISKFMMTVIVYRYWKILKFRTTLESLV</sequence>